<evidence type="ECO:0000313" key="2">
    <source>
        <dbReference type="EMBL" id="MCB5196332.1"/>
    </source>
</evidence>
<comment type="similarity">
    <text evidence="1">Belongs to the MlaE permease family.</text>
</comment>
<dbReference type="InterPro" id="IPR003453">
    <property type="entry name" value="ABC_MlaE_roteobac"/>
</dbReference>
<organism evidence="2 3">
    <name type="scientific">Deefgea salmonis</name>
    <dbReference type="NCBI Taxonomy" id="2875502"/>
    <lineage>
        <taxon>Bacteria</taxon>
        <taxon>Pseudomonadati</taxon>
        <taxon>Pseudomonadota</taxon>
        <taxon>Betaproteobacteria</taxon>
        <taxon>Neisseriales</taxon>
        <taxon>Chitinibacteraceae</taxon>
        <taxon>Deefgea</taxon>
    </lineage>
</organism>
<feature type="transmembrane region" description="Helical" evidence="1">
    <location>
        <begin position="338"/>
        <end position="359"/>
    </location>
</feature>
<keyword evidence="1" id="KW-1133">Transmembrane helix</keyword>
<evidence type="ECO:0000256" key="1">
    <source>
        <dbReference type="RuleBase" id="RU362044"/>
    </source>
</evidence>
<feature type="transmembrane region" description="Helical" evidence="1">
    <location>
        <begin position="249"/>
        <end position="275"/>
    </location>
</feature>
<comment type="caution">
    <text evidence="2">The sequence shown here is derived from an EMBL/GenBank/DDBJ whole genome shotgun (WGS) entry which is preliminary data.</text>
</comment>
<keyword evidence="1" id="KW-1003">Cell membrane</keyword>
<dbReference type="Pfam" id="PF02405">
    <property type="entry name" value="MlaE"/>
    <property type="match status" value="1"/>
</dbReference>
<dbReference type="Proteomes" id="UP001198034">
    <property type="component" value="Unassembled WGS sequence"/>
</dbReference>
<keyword evidence="3" id="KW-1185">Reference proteome</keyword>
<gene>
    <name evidence="2" type="ORF">LG219_08575</name>
</gene>
<dbReference type="PANTHER" id="PTHR30188">
    <property type="entry name" value="ABC TRANSPORTER PERMEASE PROTEIN-RELATED"/>
    <property type="match status" value="1"/>
</dbReference>
<dbReference type="EMBL" id="JAJAWG010000004">
    <property type="protein sequence ID" value="MCB5196332.1"/>
    <property type="molecule type" value="Genomic_DNA"/>
</dbReference>
<keyword evidence="1" id="KW-0472">Membrane</keyword>
<dbReference type="RefSeq" id="WP_226764089.1">
    <property type="nucleotide sequence ID" value="NZ_JAJAWG010000004.1"/>
</dbReference>
<dbReference type="PANTHER" id="PTHR30188:SF3">
    <property type="entry name" value="ABC TRANSPORTER PERMEASE"/>
    <property type="match status" value="1"/>
</dbReference>
<feature type="transmembrane region" description="Helical" evidence="1">
    <location>
        <begin position="151"/>
        <end position="173"/>
    </location>
</feature>
<dbReference type="NCBIfam" id="TIGR00056">
    <property type="entry name" value="MlaE family lipid ABC transporter permease subunit"/>
    <property type="match status" value="1"/>
</dbReference>
<reference evidence="2 3" key="1">
    <citation type="submission" date="2021-10" db="EMBL/GenBank/DDBJ databases">
        <authorList>
            <person name="Chen M."/>
        </authorList>
    </citation>
    <scope>NUCLEOTIDE SEQUENCE [LARGE SCALE GENOMIC DNA]</scope>
    <source>
        <strain evidence="2 3">H3-26</strain>
    </source>
</reference>
<feature type="transmembrane region" description="Helical" evidence="1">
    <location>
        <begin position="114"/>
        <end position="131"/>
    </location>
</feature>
<proteinExistence type="inferred from homology"/>
<name>A0ABS8BKT2_9NEIS</name>
<dbReference type="InterPro" id="IPR030802">
    <property type="entry name" value="Permease_MalE"/>
</dbReference>
<evidence type="ECO:0000313" key="3">
    <source>
        <dbReference type="Proteomes" id="UP001198034"/>
    </source>
</evidence>
<keyword evidence="1" id="KW-0812">Transmembrane</keyword>
<keyword evidence="1" id="KW-0997">Cell inner membrane</keyword>
<sequence>MPLTEAQLRPTTATHFELGGDLTLATSSALWLRIQQQQWAETEIDASAVQSIDGAGAALLFELQQRGARILALPAQGQRLLNALSPELPLLKPTPQPAQHLITRFGSRVRAANANFYLQISFLGAICAALWQSLHALRRFRWREFGLQCELVGANAVPIITLISILFGVILAFQSAIPMRQFGAELYVANLLGLSLIRELGPLITAILLAGRTGAAFAAELGTMKVNEEINALVTFGFDPIRFLVLPRLLAGVLMAPLLTLFAEVVGLFGGALVMKGFGIPFATYYSQIAGQVNLIDLLSGLSKAAIFGFIVAAVGCYRGLAAGNGASAVGAATTQAVVQILVLLVVADGLFAVVAYHMGW</sequence>
<protein>
    <submittedName>
        <fullName evidence="2">MlaE family lipid ABC transporter permease subunit</fullName>
    </submittedName>
</protein>
<comment type="subcellular location">
    <subcellularLocation>
        <location evidence="1">Cell inner membrane</location>
        <topology evidence="1">Multi-pass membrane protein</topology>
    </subcellularLocation>
</comment>
<feature type="transmembrane region" description="Helical" evidence="1">
    <location>
        <begin position="295"/>
        <end position="318"/>
    </location>
</feature>
<accession>A0ABS8BKT2</accession>